<protein>
    <submittedName>
        <fullName evidence="4">Mon2/Sec7/BIG1-like HDS domain-containing protein</fullName>
    </submittedName>
</protein>
<evidence type="ECO:0000256" key="1">
    <source>
        <dbReference type="SAM" id="MobiDB-lite"/>
    </source>
</evidence>
<feature type="region of interest" description="Disordered" evidence="1">
    <location>
        <begin position="269"/>
        <end position="288"/>
    </location>
</feature>
<accession>A0A914C006</accession>
<dbReference type="WBParaSite" id="ACRNAN_Path_1402.g5500.t2">
    <property type="protein sequence ID" value="ACRNAN_Path_1402.g5500.t2"/>
    <property type="gene ID" value="ACRNAN_Path_1402.g5500"/>
</dbReference>
<evidence type="ECO:0000259" key="2">
    <source>
        <dbReference type="Pfam" id="PF09324"/>
    </source>
</evidence>
<dbReference type="SUPFAM" id="SSF48371">
    <property type="entry name" value="ARM repeat"/>
    <property type="match status" value="1"/>
</dbReference>
<evidence type="ECO:0000313" key="4">
    <source>
        <dbReference type="WBParaSite" id="ACRNAN_Path_1402.g5500.t2"/>
    </source>
</evidence>
<dbReference type="Pfam" id="PF09324">
    <property type="entry name" value="Sec7-like_HDS"/>
    <property type="match status" value="1"/>
</dbReference>
<dbReference type="InterPro" id="IPR016024">
    <property type="entry name" value="ARM-type_fold"/>
</dbReference>
<dbReference type="InterPro" id="IPR015403">
    <property type="entry name" value="Mon2/Sec7/BIG1-like_HDS"/>
</dbReference>
<dbReference type="Proteomes" id="UP000887540">
    <property type="component" value="Unplaced"/>
</dbReference>
<feature type="domain" description="Mon2/Sec7/BIG1-like HDS" evidence="2">
    <location>
        <begin position="852"/>
        <end position="918"/>
    </location>
</feature>
<dbReference type="AlphaFoldDB" id="A0A914C006"/>
<evidence type="ECO:0000313" key="3">
    <source>
        <dbReference type="Proteomes" id="UP000887540"/>
    </source>
</evidence>
<reference evidence="4" key="1">
    <citation type="submission" date="2022-11" db="UniProtKB">
        <authorList>
            <consortium name="WormBaseParasite"/>
        </authorList>
    </citation>
    <scope>IDENTIFICATION</scope>
</reference>
<sequence length="1186" mass="135714">MLNSYCINRYSKTLSGSQEEIAVFMDMTALLTELLTRIDSGNGSPEEIQLALDAIYSVLSVQPSNFHRHQPFWNFFNSELIPSMLCLIQTSGETAAPKTSILHRSLHRKESKKPQRINIFAVADSPRSFYQVCEQVIRLLAQVPDAQDVWVEFLRTILLTPPATKRTETLKLLKRLLTNQHRLTELLELMASDSSVWPILIECIEECAKCENEVAVEAVRSINSLLESINMLIERPEVLEEFSDLFYTKICEKNANIEAEEENRITEAIHKASSGSAHPPKTSSIDEESKSVDNFLEKLRKELPRWIELTTKNHVDQNIQQFAARIVHENATADENNASESQFLNCDAIYLTTYSVLSFCLRFREKNRITEAIHKASSGSSHLPKTSSIDEESKSVDNFLEKLRKELPRWIELTTKNHVDQNIQQFAARIVHENATADENNTSESQFLNCDAIYLTTYSVLSFCLRFRESTISKEWLLEQVKGAGCMAYVDTKWLAVVQARVLNENILDEVQIPLHCALIDLIEDYDGYNKRLLSKDVRKEEPSNSTDIKDETDNSTDMKTIAFQTWSKRLIRSCWRTITEILTRFPLKVSKKSSHEKTIVDGTEASLESMRTLCTTLLNFKLDKEVLWLYEKLGEHVTDLEELREFIVKNADSKKVFPMTRLDALGMDLLLDNAIQCGTLSNACWKYVVRGIQYATELERYLFRITKNSNTGYDVAEKGLRELLENFGQNELPVPIVGKILDELMLKIDCLLDTAVKTLNLNSICSFLAIMVSSNEDILKYSDSQIDRALESCNIIQRISRLVVGSSTRPLVHRMKIWCTTKEHFVELTREKFPEEVSKRAISSLHDCIKALLQKETPGFCFNQILFNAFQNVLCVEVCKPETQEHVVAILSTFIQECPEMIGSGWKPLLGAVKAVRISTEIVEGEPKISHTNQAVLHFFKSYIELEKPEILMATLPEFFQCLINYLQTQDSNLEDQEVCETAFAFVLQIQGILLKYFEEDVPAQEHLIKRIREREKAHLFVEEAYMQKVEHSFMPLLAKTLVEAPQFGVFPSQLDNTSKKPFPYFPWHNMNDRQMAICELILNMVEQLSSLVVTCIPQLHQKLLFDLSQFVSTIKTTALGMPFGVYSLCTIILPTLQKWVQREKYGFLSSIEVKNTSIRNLKQATGAFTELIADYIKEFSGKAF</sequence>
<organism evidence="3 4">
    <name type="scientific">Acrobeloides nanus</name>
    <dbReference type="NCBI Taxonomy" id="290746"/>
    <lineage>
        <taxon>Eukaryota</taxon>
        <taxon>Metazoa</taxon>
        <taxon>Ecdysozoa</taxon>
        <taxon>Nematoda</taxon>
        <taxon>Chromadorea</taxon>
        <taxon>Rhabditida</taxon>
        <taxon>Tylenchina</taxon>
        <taxon>Cephalobomorpha</taxon>
        <taxon>Cephaloboidea</taxon>
        <taxon>Cephalobidae</taxon>
        <taxon>Acrobeloides</taxon>
    </lineage>
</organism>
<name>A0A914C006_9BILA</name>
<proteinExistence type="predicted"/>
<keyword evidence="3" id="KW-1185">Reference proteome</keyword>